<feature type="transmembrane region" description="Helical" evidence="1">
    <location>
        <begin position="221"/>
        <end position="241"/>
    </location>
</feature>
<feature type="transmembrane region" description="Helical" evidence="1">
    <location>
        <begin position="253"/>
        <end position="270"/>
    </location>
</feature>
<keyword evidence="4" id="KW-1185">Reference proteome</keyword>
<proteinExistence type="predicted"/>
<dbReference type="EMBL" id="BMLI01000001">
    <property type="protein sequence ID" value="GGM90327.1"/>
    <property type="molecule type" value="Genomic_DNA"/>
</dbReference>
<keyword evidence="1" id="KW-0472">Membrane</keyword>
<name>A0ABQ2HUK5_9BACT</name>
<evidence type="ECO:0000313" key="4">
    <source>
        <dbReference type="Proteomes" id="UP000632339"/>
    </source>
</evidence>
<dbReference type="RefSeq" id="WP_019943643.1">
    <property type="nucleotide sequence ID" value="NZ_BMLI01000001.1"/>
</dbReference>
<dbReference type="Proteomes" id="UP000632339">
    <property type="component" value="Unassembled WGS sequence"/>
</dbReference>
<feature type="transmembrane region" description="Helical" evidence="1">
    <location>
        <begin position="276"/>
        <end position="294"/>
    </location>
</feature>
<feature type="transmembrane region" description="Helical" evidence="1">
    <location>
        <begin position="123"/>
        <end position="145"/>
    </location>
</feature>
<dbReference type="SUPFAM" id="SSF103481">
    <property type="entry name" value="Multidrug resistance efflux transporter EmrE"/>
    <property type="match status" value="2"/>
</dbReference>
<feature type="transmembrane region" description="Helical" evidence="1">
    <location>
        <begin position="189"/>
        <end position="209"/>
    </location>
</feature>
<reference evidence="4" key="1">
    <citation type="journal article" date="2019" name="Int. J. Syst. Evol. Microbiol.">
        <title>The Global Catalogue of Microorganisms (GCM) 10K type strain sequencing project: providing services to taxonomists for standard genome sequencing and annotation.</title>
        <authorList>
            <consortium name="The Broad Institute Genomics Platform"/>
            <consortium name="The Broad Institute Genome Sequencing Center for Infectious Disease"/>
            <person name="Wu L."/>
            <person name="Ma J."/>
        </authorList>
    </citation>
    <scope>NUCLEOTIDE SEQUENCE [LARGE SCALE GENOMIC DNA]</scope>
    <source>
        <strain evidence="4">CGMCC 1.6375</strain>
    </source>
</reference>
<dbReference type="PANTHER" id="PTHR22911">
    <property type="entry name" value="ACYL-MALONYL CONDENSING ENZYME-RELATED"/>
    <property type="match status" value="1"/>
</dbReference>
<dbReference type="Gene3D" id="1.10.3730.20">
    <property type="match status" value="1"/>
</dbReference>
<organism evidence="3 4">
    <name type="scientific">Dyadobacter beijingensis</name>
    <dbReference type="NCBI Taxonomy" id="365489"/>
    <lineage>
        <taxon>Bacteria</taxon>
        <taxon>Pseudomonadati</taxon>
        <taxon>Bacteroidota</taxon>
        <taxon>Cytophagia</taxon>
        <taxon>Cytophagales</taxon>
        <taxon>Spirosomataceae</taxon>
        <taxon>Dyadobacter</taxon>
    </lineage>
</organism>
<sequence length="306" mass="33104">MMNKKNNWIFFSIAAALCWGVWGVVAKLISEDVNPYTNHFLFTIGMLATLPVILRKLKKQTVNQKGMLWGLLSGLFAVIGNIAVFKAFTTGGLAAIVIPVTNLYPLVTIGFALLVFKEKLNRFNIGGVLLAIPAVVLLSGQSLLFEDPGRFFQNFGLTPWLLYSMVALFFWGIFSATQKTTTNHVSAEWAYTAFIVSSVILAVLFTVTGDVDFSFSRQTCWLGALAGALNGLGVLCSFAAYRAEGKASQVTTIAGALQPVFTIVLAIIFLAESISYAETTGIGIAIAAALLLSYQTKTQSDESHVF</sequence>
<feature type="domain" description="EamA" evidence="2">
    <location>
        <begin position="8"/>
        <end position="139"/>
    </location>
</feature>
<comment type="caution">
    <text evidence="3">The sequence shown here is derived from an EMBL/GenBank/DDBJ whole genome shotgun (WGS) entry which is preliminary data.</text>
</comment>
<feature type="transmembrane region" description="Helical" evidence="1">
    <location>
        <begin position="36"/>
        <end position="54"/>
    </location>
</feature>
<feature type="transmembrane region" description="Helical" evidence="1">
    <location>
        <begin position="94"/>
        <end position="116"/>
    </location>
</feature>
<dbReference type="PANTHER" id="PTHR22911:SF137">
    <property type="entry name" value="SOLUTE CARRIER FAMILY 35 MEMBER G2-RELATED"/>
    <property type="match status" value="1"/>
</dbReference>
<dbReference type="InterPro" id="IPR000620">
    <property type="entry name" value="EamA_dom"/>
</dbReference>
<dbReference type="InterPro" id="IPR037185">
    <property type="entry name" value="EmrE-like"/>
</dbReference>
<protein>
    <submittedName>
        <fullName evidence="3">Membrane protein</fullName>
    </submittedName>
</protein>
<evidence type="ECO:0000256" key="1">
    <source>
        <dbReference type="SAM" id="Phobius"/>
    </source>
</evidence>
<evidence type="ECO:0000259" key="2">
    <source>
        <dbReference type="Pfam" id="PF00892"/>
    </source>
</evidence>
<feature type="domain" description="EamA" evidence="2">
    <location>
        <begin position="159"/>
        <end position="293"/>
    </location>
</feature>
<dbReference type="Pfam" id="PF00892">
    <property type="entry name" value="EamA"/>
    <property type="match status" value="2"/>
</dbReference>
<feature type="transmembrane region" description="Helical" evidence="1">
    <location>
        <begin position="157"/>
        <end position="177"/>
    </location>
</feature>
<accession>A0ABQ2HUK5</accession>
<keyword evidence="1" id="KW-0812">Transmembrane</keyword>
<gene>
    <name evidence="3" type="ORF">GCM10010967_24100</name>
</gene>
<feature type="transmembrane region" description="Helical" evidence="1">
    <location>
        <begin position="66"/>
        <end position="88"/>
    </location>
</feature>
<keyword evidence="1" id="KW-1133">Transmembrane helix</keyword>
<evidence type="ECO:0000313" key="3">
    <source>
        <dbReference type="EMBL" id="GGM90327.1"/>
    </source>
</evidence>